<name>G9NP66_HYPAI</name>
<accession>G9NP66</accession>
<comment type="caution">
    <text evidence="1">The sequence shown here is derived from an EMBL/GenBank/DDBJ whole genome shotgun (WGS) entry which is preliminary data.</text>
</comment>
<sequence length="318" mass="34257">MSAIMVIGKITKTGTNRASLPTTRDWKMNMSGCARTDSGSDSKAGKYLSSSKWNNRSILINRFFFFFFRILDIIGRLLTCLLSQDPNGDGLVKGGEIVSGVPHVNLKTLRSPDINGDGRAGYVYIGEGGTLKHYMNVGSVGGQDVIFYAQGEIATGAVDDMSRLVFANINGDGRDGPAKTIAQSIHHKPSSIRLAGMDRLIFLVIVEMEKTTMSSSAIMVPSTSGNRGTIDNSMTIDGLRFAKLALDPKTSTPNILRALQLELGNNSSDSSGWFWYNVLTGKYAASSTAPASRVLFGESTDGFDDYPTLDPKTGELKA</sequence>
<dbReference type="EMBL" id="ABDG02000020">
    <property type="protein sequence ID" value="EHK47851.1"/>
    <property type="molecule type" value="Genomic_DNA"/>
</dbReference>
<dbReference type="eggNOG" id="ENOG502SPMP">
    <property type="taxonomic scope" value="Eukaryota"/>
</dbReference>
<gene>
    <name evidence="1" type="ORF">TRIATDRAFT_282388</name>
</gene>
<proteinExistence type="predicted"/>
<evidence type="ECO:0000313" key="2">
    <source>
        <dbReference type="Proteomes" id="UP000005426"/>
    </source>
</evidence>
<evidence type="ECO:0000313" key="1">
    <source>
        <dbReference type="EMBL" id="EHK47851.1"/>
    </source>
</evidence>
<feature type="non-terminal residue" evidence="1">
    <location>
        <position position="1"/>
    </location>
</feature>
<dbReference type="OrthoDB" id="2119228at2759"/>
<dbReference type="Proteomes" id="UP000005426">
    <property type="component" value="Unassembled WGS sequence"/>
</dbReference>
<dbReference type="STRING" id="452589.G9NP66"/>
<reference evidence="1 2" key="1">
    <citation type="journal article" date="2011" name="Genome Biol.">
        <title>Comparative genome sequence analysis underscores mycoparasitism as the ancestral life style of Trichoderma.</title>
        <authorList>
            <person name="Kubicek C.P."/>
            <person name="Herrera-Estrella A."/>
            <person name="Seidl-Seiboth V."/>
            <person name="Martinez D.A."/>
            <person name="Druzhinina I.S."/>
            <person name="Thon M."/>
            <person name="Zeilinger S."/>
            <person name="Casas-Flores S."/>
            <person name="Horwitz B.A."/>
            <person name="Mukherjee P.K."/>
            <person name="Mukherjee M."/>
            <person name="Kredics L."/>
            <person name="Alcaraz L.D."/>
            <person name="Aerts A."/>
            <person name="Antal Z."/>
            <person name="Atanasova L."/>
            <person name="Cervantes-Badillo M.G."/>
            <person name="Challacombe J."/>
            <person name="Chertkov O."/>
            <person name="McCluskey K."/>
            <person name="Coulpier F."/>
            <person name="Deshpande N."/>
            <person name="von Doehren H."/>
            <person name="Ebbole D.J."/>
            <person name="Esquivel-Naranjo E.U."/>
            <person name="Fekete E."/>
            <person name="Flipphi M."/>
            <person name="Glaser F."/>
            <person name="Gomez-Rodriguez E.Y."/>
            <person name="Gruber S."/>
            <person name="Han C."/>
            <person name="Henrissat B."/>
            <person name="Hermosa R."/>
            <person name="Hernandez-Onate M."/>
            <person name="Karaffa L."/>
            <person name="Kosti I."/>
            <person name="Le Crom S."/>
            <person name="Lindquist E."/>
            <person name="Lucas S."/>
            <person name="Luebeck M."/>
            <person name="Luebeck P.S."/>
            <person name="Margeot A."/>
            <person name="Metz B."/>
            <person name="Misra M."/>
            <person name="Nevalainen H."/>
            <person name="Omann M."/>
            <person name="Packer N."/>
            <person name="Perrone G."/>
            <person name="Uresti-Rivera E.E."/>
            <person name="Salamov A."/>
            <person name="Schmoll M."/>
            <person name="Seiboth B."/>
            <person name="Shapiro H."/>
            <person name="Sukno S."/>
            <person name="Tamayo-Ramos J.A."/>
            <person name="Tisch D."/>
            <person name="Wiest A."/>
            <person name="Wilkinson H.H."/>
            <person name="Zhang M."/>
            <person name="Coutinho P.M."/>
            <person name="Kenerley C.M."/>
            <person name="Monte E."/>
            <person name="Baker S.E."/>
            <person name="Grigoriev I.V."/>
        </authorList>
    </citation>
    <scope>NUCLEOTIDE SEQUENCE [LARGE SCALE GENOMIC DNA]</scope>
    <source>
        <strain evidence="2">ATCC 20476 / IMI 206040</strain>
    </source>
</reference>
<dbReference type="HOGENOM" id="CLU_874521_0_0_1"/>
<keyword evidence="2" id="KW-1185">Reference proteome</keyword>
<dbReference type="AlphaFoldDB" id="G9NP66"/>
<organism evidence="1 2">
    <name type="scientific">Hypocrea atroviridis (strain ATCC 20476 / IMI 206040)</name>
    <name type="common">Trichoderma atroviride</name>
    <dbReference type="NCBI Taxonomy" id="452589"/>
    <lineage>
        <taxon>Eukaryota</taxon>
        <taxon>Fungi</taxon>
        <taxon>Dikarya</taxon>
        <taxon>Ascomycota</taxon>
        <taxon>Pezizomycotina</taxon>
        <taxon>Sordariomycetes</taxon>
        <taxon>Hypocreomycetidae</taxon>
        <taxon>Hypocreales</taxon>
        <taxon>Hypocreaceae</taxon>
        <taxon>Trichoderma</taxon>
    </lineage>
</organism>
<protein>
    <submittedName>
        <fullName evidence="1">Uncharacterized protein</fullName>
    </submittedName>
</protein>